<evidence type="ECO:0000256" key="3">
    <source>
        <dbReference type="RuleBase" id="RU000481"/>
    </source>
</evidence>
<gene>
    <name evidence="7" type="ORF">HEB94_004269</name>
</gene>
<evidence type="ECO:0000313" key="8">
    <source>
        <dbReference type="Proteomes" id="UP000638648"/>
    </source>
</evidence>
<dbReference type="GO" id="GO:0030170">
    <property type="term" value="F:pyridoxal phosphate binding"/>
    <property type="evidence" value="ECO:0007669"/>
    <property type="project" value="InterPro"/>
</dbReference>
<dbReference type="InterPro" id="IPR015422">
    <property type="entry name" value="PyrdxlP-dep_Trfase_small"/>
</dbReference>
<dbReference type="PROSITE" id="PS00105">
    <property type="entry name" value="AA_TRANSFER_CLASS_1"/>
    <property type="match status" value="1"/>
</dbReference>
<keyword evidence="2" id="KW-0663">Pyridoxal phosphate</keyword>
<dbReference type="InterPro" id="IPR015424">
    <property type="entry name" value="PyrdxlP-dep_Trfase"/>
</dbReference>
<keyword evidence="8" id="KW-1185">Reference proteome</keyword>
<name>A0A927MVZ9_9ACTN</name>
<proteinExistence type="inferred from homology"/>
<dbReference type="Pfam" id="PF00155">
    <property type="entry name" value="Aminotran_1_2"/>
    <property type="match status" value="1"/>
</dbReference>
<evidence type="ECO:0000256" key="4">
    <source>
        <dbReference type="SAM" id="MobiDB-lite"/>
    </source>
</evidence>
<dbReference type="CDD" id="cd00609">
    <property type="entry name" value="AAT_like"/>
    <property type="match status" value="1"/>
</dbReference>
<dbReference type="InterPro" id="IPR015421">
    <property type="entry name" value="PyrdxlP-dep_Trfase_major"/>
</dbReference>
<dbReference type="SUPFAM" id="SSF53383">
    <property type="entry name" value="PLP-dependent transferases"/>
    <property type="match status" value="1"/>
</dbReference>
<dbReference type="Pfam" id="PF01890">
    <property type="entry name" value="CbiG_C"/>
    <property type="match status" value="1"/>
</dbReference>
<dbReference type="Gene3D" id="3.30.420.180">
    <property type="entry name" value="CobE/GbiG C-terminal domain"/>
    <property type="match status" value="1"/>
</dbReference>
<dbReference type="AlphaFoldDB" id="A0A927MVZ9"/>
<evidence type="ECO:0000256" key="2">
    <source>
        <dbReference type="ARBA" id="ARBA00022898"/>
    </source>
</evidence>
<dbReference type="EMBL" id="JADBEM010000001">
    <property type="protein sequence ID" value="MBE1607421.1"/>
    <property type="molecule type" value="Genomic_DNA"/>
</dbReference>
<accession>A0A927MVZ9</accession>
<feature type="compositionally biased region" description="Basic and acidic residues" evidence="4">
    <location>
        <begin position="169"/>
        <end position="178"/>
    </location>
</feature>
<evidence type="ECO:0000256" key="1">
    <source>
        <dbReference type="ARBA" id="ARBA00001933"/>
    </source>
</evidence>
<evidence type="ECO:0000259" key="5">
    <source>
        <dbReference type="Pfam" id="PF00155"/>
    </source>
</evidence>
<protein>
    <recommendedName>
        <fullName evidence="3">Aminotransferase</fullName>
        <ecNumber evidence="3">2.6.1.-</ecNumber>
    </recommendedName>
</protein>
<organism evidence="7 8">
    <name type="scientific">Actinopolymorpha pittospori</name>
    <dbReference type="NCBI Taxonomy" id="648752"/>
    <lineage>
        <taxon>Bacteria</taxon>
        <taxon>Bacillati</taxon>
        <taxon>Actinomycetota</taxon>
        <taxon>Actinomycetes</taxon>
        <taxon>Propionibacteriales</taxon>
        <taxon>Actinopolymorphaceae</taxon>
        <taxon>Actinopolymorpha</taxon>
    </lineage>
</organism>
<dbReference type="InterPro" id="IPR036518">
    <property type="entry name" value="CobE/GbiG_C_sf"/>
</dbReference>
<evidence type="ECO:0000313" key="7">
    <source>
        <dbReference type="EMBL" id="MBE1607421.1"/>
    </source>
</evidence>
<dbReference type="InterPro" id="IPR004838">
    <property type="entry name" value="NHTrfase_class1_PyrdxlP-BS"/>
</dbReference>
<dbReference type="GO" id="GO:0009236">
    <property type="term" value="P:cobalamin biosynthetic process"/>
    <property type="evidence" value="ECO:0007669"/>
    <property type="project" value="InterPro"/>
</dbReference>
<evidence type="ECO:0000259" key="6">
    <source>
        <dbReference type="Pfam" id="PF01890"/>
    </source>
</evidence>
<comment type="caution">
    <text evidence="7">The sequence shown here is derived from an EMBL/GenBank/DDBJ whole genome shotgun (WGS) entry which is preliminary data.</text>
</comment>
<dbReference type="EC" id="2.6.1.-" evidence="3"/>
<dbReference type="Gene3D" id="3.90.1150.10">
    <property type="entry name" value="Aspartate Aminotransferase, domain 1"/>
    <property type="match status" value="1"/>
</dbReference>
<feature type="compositionally biased region" description="Low complexity" evidence="4">
    <location>
        <begin position="155"/>
        <end position="166"/>
    </location>
</feature>
<dbReference type="InterPro" id="IPR004839">
    <property type="entry name" value="Aminotransferase_I/II_large"/>
</dbReference>
<dbReference type="Proteomes" id="UP000638648">
    <property type="component" value="Unassembled WGS sequence"/>
</dbReference>
<keyword evidence="3 7" id="KW-0808">Transferase</keyword>
<dbReference type="RefSeq" id="WP_337917846.1">
    <property type="nucleotide sequence ID" value="NZ_BAABJL010000197.1"/>
</dbReference>
<comment type="similarity">
    <text evidence="3">Belongs to the class-I pyridoxal-phosphate-dependent aminotransferase family.</text>
</comment>
<keyword evidence="3 7" id="KW-0032">Aminotransferase</keyword>
<feature type="region of interest" description="Disordered" evidence="4">
    <location>
        <begin position="134"/>
        <end position="178"/>
    </location>
</feature>
<reference evidence="7" key="1">
    <citation type="submission" date="2020-10" db="EMBL/GenBank/DDBJ databases">
        <title>Sequencing the genomes of 1000 actinobacteria strains.</title>
        <authorList>
            <person name="Klenk H.-P."/>
        </authorList>
    </citation>
    <scope>NUCLEOTIDE SEQUENCE</scope>
    <source>
        <strain evidence="7">DSM 45354</strain>
    </source>
</reference>
<dbReference type="NCBIfam" id="NF005915">
    <property type="entry name" value="PRK07908.1"/>
    <property type="match status" value="1"/>
</dbReference>
<feature type="domain" description="Aminotransferase class I/classII large" evidence="5">
    <location>
        <begin position="188"/>
        <end position="503"/>
    </location>
</feature>
<sequence>MTRHDTVRAGEQATKVVVGVGARRGATVDEVVALVLAALDEAGLSPQSVTQLATVEAKAGEPGIVAAAARFGWPLLTHPADRLAAVDVPGPGTASLAALGTASVAEAAALVDTDTLVVSKRTSATATVAIGVARPDGRRRPAPHRRNHDPRDSTVTDSTVTNDTLDPATRADVDLRHHGDSEVGPGLVDLAVNVRAGTPPTWLRDVLVRSLEEVAAYPDSTTARAAVAARHGRPVEEVLLTAGAAEAFVLLARALRPRRPTVVHPQFTEPEAALRAAGHDVDRVLLPPPFHLDPALVPDDADLLVVGNPTNPTSVLHPARTLAALARPGRTILVDEAFADCVPGEAESLAGRRDLPGVVVVRSLTKTWGLAGLRVGYVLADASTVDRLAAVQPLWPVSAPALAAAAACVGERAVAEADAWARVLAGDRDYLAGLLRDVPGVDVVPESSASFLLVRIADAAAVRVALRERGFAVRRGDTFPGLGTDWLRLAVRDRRTSHEFVGALRDVLT</sequence>
<dbReference type="Gene3D" id="3.40.640.10">
    <property type="entry name" value="Type I PLP-dependent aspartate aminotransferase-like (Major domain)"/>
    <property type="match status" value="1"/>
</dbReference>
<comment type="cofactor">
    <cofactor evidence="1 3">
        <name>pyridoxal 5'-phosphate</name>
        <dbReference type="ChEBI" id="CHEBI:597326"/>
    </cofactor>
</comment>
<dbReference type="SUPFAM" id="SSF159664">
    <property type="entry name" value="CobE/GbiG C-terminal domain-like"/>
    <property type="match status" value="1"/>
</dbReference>
<feature type="domain" description="CobE/GbiG C-terminal" evidence="6">
    <location>
        <begin position="16"/>
        <end position="130"/>
    </location>
</feature>
<dbReference type="PANTHER" id="PTHR42885:SF1">
    <property type="entry name" value="THREONINE-PHOSPHATE DECARBOXYLASE"/>
    <property type="match status" value="1"/>
</dbReference>
<dbReference type="InterPro" id="IPR002750">
    <property type="entry name" value="CobE/GbiG_C"/>
</dbReference>
<dbReference type="PANTHER" id="PTHR42885">
    <property type="entry name" value="HISTIDINOL-PHOSPHATE AMINOTRANSFERASE-RELATED"/>
    <property type="match status" value="1"/>
</dbReference>
<dbReference type="GO" id="GO:0008483">
    <property type="term" value="F:transaminase activity"/>
    <property type="evidence" value="ECO:0007669"/>
    <property type="project" value="UniProtKB-KW"/>
</dbReference>